<dbReference type="InterPro" id="IPR036258">
    <property type="entry name" value="Apyrase_sf"/>
</dbReference>
<feature type="binding site" evidence="12">
    <location>
        <position position="395"/>
    </location>
    <ligand>
        <name>Ca(2+)</name>
        <dbReference type="ChEBI" id="CHEBI:29108"/>
    </ligand>
</feature>
<feature type="binding site" evidence="12">
    <location>
        <position position="168"/>
    </location>
    <ligand>
        <name>Ca(2+)</name>
        <dbReference type="ChEBI" id="CHEBI:29108"/>
    </ligand>
</feature>
<evidence type="ECO:0000256" key="6">
    <source>
        <dbReference type="ARBA" id="ARBA00022801"/>
    </source>
</evidence>
<dbReference type="AlphaFoldDB" id="A0A9R1SWP6"/>
<feature type="binding site" evidence="12">
    <location>
        <position position="283"/>
    </location>
    <ligand>
        <name>Ca(2+)</name>
        <dbReference type="ChEBI" id="CHEBI:29108"/>
    </ligand>
</feature>
<keyword evidence="4" id="KW-0800">Toxin</keyword>
<dbReference type="FunFam" id="2.120.10.100:FF:000001">
    <property type="entry name" value="Soluble calcium-activated nucleotidase 1"/>
    <property type="match status" value="1"/>
</dbReference>
<evidence type="ECO:0000256" key="13">
    <source>
        <dbReference type="SAM" id="Phobius"/>
    </source>
</evidence>
<keyword evidence="8" id="KW-1199">Hemostasis impairing toxin</keyword>
<evidence type="ECO:0000256" key="5">
    <source>
        <dbReference type="ARBA" id="ARBA00022723"/>
    </source>
</evidence>
<keyword evidence="7 12" id="KW-0106">Calcium</keyword>
<name>A0A9R1SWP6_9HYME</name>
<evidence type="ECO:0000256" key="12">
    <source>
        <dbReference type="PIRSR" id="PIRSR609283-1"/>
    </source>
</evidence>
<keyword evidence="13" id="KW-0812">Transmembrane</keyword>
<keyword evidence="6" id="KW-0378">Hydrolase</keyword>
<comment type="similarity">
    <text evidence="9">Belongs to the apyrase family.</text>
</comment>
<sequence length="400" mass="46125">MASQGVKHRRYRKKSDDMSLLRDWRGALQTPHVYRVGSSSVRVQTQCLIALVILFVPLVFYAYPRIMNNDCHSKINCRECSDHYVYNSTYPLTAPSKSSAGVTYKVSIISDLDTDSKVQDKGLWVSHVKKGVLMWKPKERRISLHFDEKHITLSSNIAMKDRGMELSELVTFDGKILTFDDRTGLVFYLERDKIYPWIILMDGDGKTAKGFKSEWAAVKDNLLYVGSMGKEWTTPGGDFVNNHPMWMKIISPRGDVRSVDWTDNYKKLRRAINIEFPGYMLHESGTWSEKRKSWFFLPRRCSGERYNETTDEVMSCNYLLTADEDFSRIQTTKIVGRIPIRGFSSFKFLPDTDDTIIIALKSEEYQGRTATYITAFTIEGEILLADMKIADLKFEGFEFV</sequence>
<evidence type="ECO:0000256" key="1">
    <source>
        <dbReference type="ARBA" id="ARBA00001913"/>
    </source>
</evidence>
<dbReference type="GO" id="GO:0030166">
    <property type="term" value="P:proteoglycan biosynthetic process"/>
    <property type="evidence" value="ECO:0007669"/>
    <property type="project" value="TreeGrafter"/>
</dbReference>
<evidence type="ECO:0000256" key="4">
    <source>
        <dbReference type="ARBA" id="ARBA00022656"/>
    </source>
</evidence>
<evidence type="ECO:0000256" key="9">
    <source>
        <dbReference type="ARBA" id="ARBA00025738"/>
    </source>
</evidence>
<evidence type="ECO:0000256" key="11">
    <source>
        <dbReference type="ARBA" id="ARBA00074431"/>
    </source>
</evidence>
<dbReference type="KEGG" id="fas:105263795"/>
<dbReference type="GO" id="GO:0090729">
    <property type="term" value="F:toxin activity"/>
    <property type="evidence" value="ECO:0007669"/>
    <property type="project" value="UniProtKB-KW"/>
</dbReference>
<dbReference type="Proteomes" id="UP000694866">
    <property type="component" value="Unplaced"/>
</dbReference>
<feature type="binding site" evidence="12">
    <location>
        <position position="214"/>
    </location>
    <ligand>
        <name>Ca(2+)</name>
        <dbReference type="ChEBI" id="CHEBI:29108"/>
    </ligand>
</feature>
<accession>A0A9R1SWP6</accession>
<evidence type="ECO:0000256" key="10">
    <source>
        <dbReference type="ARBA" id="ARBA00047297"/>
    </source>
</evidence>
<dbReference type="GO" id="GO:0004050">
    <property type="term" value="F:apyrase activity"/>
    <property type="evidence" value="ECO:0007669"/>
    <property type="project" value="UniProtKB-EC"/>
</dbReference>
<dbReference type="InterPro" id="IPR009283">
    <property type="entry name" value="Apyrase"/>
</dbReference>
<dbReference type="GO" id="GO:0004382">
    <property type="term" value="F:GDP phosphatase activity"/>
    <property type="evidence" value="ECO:0007669"/>
    <property type="project" value="TreeGrafter"/>
</dbReference>
<dbReference type="GO" id="GO:0045134">
    <property type="term" value="F:UDP phosphatase activity"/>
    <property type="evidence" value="ECO:0007669"/>
    <property type="project" value="TreeGrafter"/>
</dbReference>
<keyword evidence="3" id="KW-1201">Platelet aggregation inhibiting toxin</keyword>
<gene>
    <name evidence="15" type="primary">LOC105263795</name>
</gene>
<dbReference type="SUPFAM" id="SSF101887">
    <property type="entry name" value="Apyrase"/>
    <property type="match status" value="1"/>
</dbReference>
<reference evidence="15" key="1">
    <citation type="submission" date="2025-08" db="UniProtKB">
        <authorList>
            <consortium name="RefSeq"/>
        </authorList>
    </citation>
    <scope>IDENTIFICATION</scope>
    <source>
        <strain evidence="15">USDA-PBARC FA_bdor</strain>
        <tissue evidence="15">Whole organism</tissue>
    </source>
</reference>
<dbReference type="PANTHER" id="PTHR13023:SF3">
    <property type="entry name" value="SOLUBLE CALCIUM-ACTIVATED NUCLEOTIDASE 1"/>
    <property type="match status" value="1"/>
</dbReference>
<dbReference type="OrthoDB" id="25028at2759"/>
<keyword evidence="14" id="KW-1185">Reference proteome</keyword>
<keyword evidence="13" id="KW-1133">Transmembrane helix</keyword>
<dbReference type="GeneID" id="105263795"/>
<keyword evidence="5 12" id="KW-0479">Metal-binding</keyword>
<evidence type="ECO:0000256" key="2">
    <source>
        <dbReference type="ARBA" id="ARBA00012148"/>
    </source>
</evidence>
<proteinExistence type="inferred from homology"/>
<feature type="binding site" evidence="12">
    <location>
        <position position="344"/>
    </location>
    <ligand>
        <name>Ca(2+)</name>
        <dbReference type="ChEBI" id="CHEBI:29108"/>
    </ligand>
</feature>
<dbReference type="Pfam" id="PF06079">
    <property type="entry name" value="Apyrase"/>
    <property type="match status" value="1"/>
</dbReference>
<evidence type="ECO:0000256" key="8">
    <source>
        <dbReference type="ARBA" id="ARBA00023240"/>
    </source>
</evidence>
<keyword evidence="13" id="KW-0472">Membrane</keyword>
<dbReference type="EC" id="3.6.1.5" evidence="2"/>
<feature type="binding site" evidence="12">
    <location>
        <position position="167"/>
    </location>
    <ligand>
        <name>Ca(2+)</name>
        <dbReference type="ChEBI" id="CHEBI:29108"/>
    </ligand>
</feature>
<protein>
    <recommendedName>
        <fullName evidence="11">Apyrase</fullName>
        <ecNumber evidence="2">3.6.1.5</ecNumber>
    </recommendedName>
</protein>
<feature type="transmembrane region" description="Helical" evidence="13">
    <location>
        <begin position="45"/>
        <end position="63"/>
    </location>
</feature>
<comment type="cofactor">
    <cofactor evidence="1 12">
        <name>Ca(2+)</name>
        <dbReference type="ChEBI" id="CHEBI:29108"/>
    </cofactor>
</comment>
<dbReference type="GO" id="GO:0005509">
    <property type="term" value="F:calcium ion binding"/>
    <property type="evidence" value="ECO:0007669"/>
    <property type="project" value="InterPro"/>
</dbReference>
<comment type="catalytic activity">
    <reaction evidence="10">
        <text>a ribonucleoside 5'-triphosphate + 2 H2O = a ribonucleoside 5'-phosphate + 2 phosphate + 2 H(+)</text>
        <dbReference type="Rhea" id="RHEA:36795"/>
        <dbReference type="ChEBI" id="CHEBI:15377"/>
        <dbReference type="ChEBI" id="CHEBI:15378"/>
        <dbReference type="ChEBI" id="CHEBI:43474"/>
        <dbReference type="ChEBI" id="CHEBI:58043"/>
        <dbReference type="ChEBI" id="CHEBI:61557"/>
        <dbReference type="EC" id="3.6.1.5"/>
    </reaction>
    <physiologicalReaction direction="left-to-right" evidence="10">
        <dbReference type="Rhea" id="RHEA:36796"/>
    </physiologicalReaction>
</comment>
<evidence type="ECO:0000313" key="15">
    <source>
        <dbReference type="RefSeq" id="XP_011298539.1"/>
    </source>
</evidence>
<evidence type="ECO:0000313" key="14">
    <source>
        <dbReference type="Proteomes" id="UP000694866"/>
    </source>
</evidence>
<dbReference type="Gene3D" id="2.120.10.100">
    <property type="entry name" value="Apyrase"/>
    <property type="match status" value="1"/>
</dbReference>
<dbReference type="PANTHER" id="PTHR13023">
    <property type="entry name" value="APYRASE"/>
    <property type="match status" value="1"/>
</dbReference>
<evidence type="ECO:0000256" key="3">
    <source>
        <dbReference type="ARBA" id="ARBA00022442"/>
    </source>
</evidence>
<organism evidence="14 15">
    <name type="scientific">Fopius arisanus</name>
    <dbReference type="NCBI Taxonomy" id="64838"/>
    <lineage>
        <taxon>Eukaryota</taxon>
        <taxon>Metazoa</taxon>
        <taxon>Ecdysozoa</taxon>
        <taxon>Arthropoda</taxon>
        <taxon>Hexapoda</taxon>
        <taxon>Insecta</taxon>
        <taxon>Pterygota</taxon>
        <taxon>Neoptera</taxon>
        <taxon>Endopterygota</taxon>
        <taxon>Hymenoptera</taxon>
        <taxon>Apocrita</taxon>
        <taxon>Ichneumonoidea</taxon>
        <taxon>Braconidae</taxon>
        <taxon>Opiinae</taxon>
        <taxon>Fopius</taxon>
    </lineage>
</organism>
<dbReference type="RefSeq" id="XP_011298539.1">
    <property type="nucleotide sequence ID" value="XM_011300237.1"/>
</dbReference>
<evidence type="ECO:0000256" key="7">
    <source>
        <dbReference type="ARBA" id="ARBA00022837"/>
    </source>
</evidence>